<reference evidence="1" key="1">
    <citation type="submission" date="2019-06" db="EMBL/GenBank/DDBJ databases">
        <authorList>
            <person name="Zheng W."/>
        </authorList>
    </citation>
    <scope>NUCLEOTIDE SEQUENCE</scope>
    <source>
        <strain evidence="1">QDHG01</strain>
    </source>
</reference>
<dbReference type="EMBL" id="RRYP01015903">
    <property type="protein sequence ID" value="TNV75298.1"/>
    <property type="molecule type" value="Genomic_DNA"/>
</dbReference>
<accession>A0A8J8NID5</accession>
<name>A0A8J8NID5_HALGN</name>
<evidence type="ECO:0000313" key="2">
    <source>
        <dbReference type="Proteomes" id="UP000785679"/>
    </source>
</evidence>
<gene>
    <name evidence="1" type="ORF">FGO68_gene15566</name>
</gene>
<proteinExistence type="predicted"/>
<dbReference type="AlphaFoldDB" id="A0A8J8NID5"/>
<dbReference type="Proteomes" id="UP000785679">
    <property type="component" value="Unassembled WGS sequence"/>
</dbReference>
<evidence type="ECO:0000313" key="1">
    <source>
        <dbReference type="EMBL" id="TNV75298.1"/>
    </source>
</evidence>
<protein>
    <submittedName>
        <fullName evidence="1">Uncharacterized protein</fullName>
    </submittedName>
</protein>
<organism evidence="1 2">
    <name type="scientific">Halteria grandinella</name>
    <dbReference type="NCBI Taxonomy" id="5974"/>
    <lineage>
        <taxon>Eukaryota</taxon>
        <taxon>Sar</taxon>
        <taxon>Alveolata</taxon>
        <taxon>Ciliophora</taxon>
        <taxon>Intramacronucleata</taxon>
        <taxon>Spirotrichea</taxon>
        <taxon>Stichotrichia</taxon>
        <taxon>Sporadotrichida</taxon>
        <taxon>Halteriidae</taxon>
        <taxon>Halteria</taxon>
    </lineage>
</organism>
<sequence length="80" mass="9763">MIERESKRGIIQYSQFKFKKYDEALQSLRTNLRQLVHEIVLWRLQLSKELQIFRIGVTAWTHQTRRLQLIKSAFRTLSRM</sequence>
<keyword evidence="2" id="KW-1185">Reference proteome</keyword>
<comment type="caution">
    <text evidence="1">The sequence shown here is derived from an EMBL/GenBank/DDBJ whole genome shotgun (WGS) entry which is preliminary data.</text>
</comment>